<evidence type="ECO:0000259" key="1">
    <source>
        <dbReference type="PROSITE" id="PS51747"/>
    </source>
</evidence>
<dbReference type="InterPro" id="IPR002125">
    <property type="entry name" value="CMP_dCMP_dom"/>
</dbReference>
<dbReference type="Proteomes" id="UP001586593">
    <property type="component" value="Unassembled WGS sequence"/>
</dbReference>
<dbReference type="InterPro" id="IPR016193">
    <property type="entry name" value="Cytidine_deaminase-like"/>
</dbReference>
<dbReference type="Pfam" id="PF18785">
    <property type="entry name" value="Inv-AAD"/>
    <property type="match status" value="1"/>
</dbReference>
<dbReference type="SUPFAM" id="SSF53927">
    <property type="entry name" value="Cytidine deaminase-like"/>
    <property type="match status" value="1"/>
</dbReference>
<dbReference type="PROSITE" id="PS51747">
    <property type="entry name" value="CYT_DCMP_DEAMINASES_2"/>
    <property type="match status" value="1"/>
</dbReference>
<name>A0ABR3XMW9_9PEZI</name>
<dbReference type="EMBL" id="JAZHXJ010000067">
    <property type="protein sequence ID" value="KAL1877330.1"/>
    <property type="molecule type" value="Genomic_DNA"/>
</dbReference>
<reference evidence="2 3" key="1">
    <citation type="journal article" date="2024" name="Commun. Biol.">
        <title>Comparative genomic analysis of thermophilic fungi reveals convergent evolutionary adaptations and gene losses.</title>
        <authorList>
            <person name="Steindorff A.S."/>
            <person name="Aguilar-Pontes M.V."/>
            <person name="Robinson A.J."/>
            <person name="Andreopoulos B."/>
            <person name="LaButti K."/>
            <person name="Kuo A."/>
            <person name="Mondo S."/>
            <person name="Riley R."/>
            <person name="Otillar R."/>
            <person name="Haridas S."/>
            <person name="Lipzen A."/>
            <person name="Grimwood J."/>
            <person name="Schmutz J."/>
            <person name="Clum A."/>
            <person name="Reid I.D."/>
            <person name="Moisan M.C."/>
            <person name="Butler G."/>
            <person name="Nguyen T.T.M."/>
            <person name="Dewar K."/>
            <person name="Conant G."/>
            <person name="Drula E."/>
            <person name="Henrissat B."/>
            <person name="Hansel C."/>
            <person name="Singer S."/>
            <person name="Hutchinson M.I."/>
            <person name="de Vries R.P."/>
            <person name="Natvig D.O."/>
            <person name="Powell A.J."/>
            <person name="Tsang A."/>
            <person name="Grigoriev I.V."/>
        </authorList>
    </citation>
    <scope>NUCLEOTIDE SEQUENCE [LARGE SCALE GENOMIC DNA]</scope>
    <source>
        <strain evidence="2 3">ATCC 24622</strain>
    </source>
</reference>
<evidence type="ECO:0000313" key="3">
    <source>
        <dbReference type="Proteomes" id="UP001586593"/>
    </source>
</evidence>
<protein>
    <recommendedName>
        <fullName evidence="1">CMP/dCMP-type deaminase domain-containing protein</fullName>
    </recommendedName>
</protein>
<comment type="caution">
    <text evidence="2">The sequence shown here is derived from an EMBL/GenBank/DDBJ whole genome shotgun (WGS) entry which is preliminary data.</text>
</comment>
<proteinExistence type="predicted"/>
<gene>
    <name evidence="2" type="ORF">VTK73DRAFT_8783</name>
</gene>
<keyword evidence="3" id="KW-1185">Reference proteome</keyword>
<sequence>MEIPKPGDHKAFIQLALQLAKKSKPLPTNFRVGCVLVDTTSHQILETGYTLELPGNTHAEQCCFMKLAEKYGVPEERLSEVLPSSLGLYVTMEPCSKRLSGNKPCVERIIRLAGVIKTVYVGVREPQKFVSNTGWTAMESVGIEVVHVGGLEDEILEVATAGHLKDS</sequence>
<dbReference type="Gene3D" id="3.40.140.10">
    <property type="entry name" value="Cytidine Deaminase, domain 2"/>
    <property type="match status" value="1"/>
</dbReference>
<accession>A0ABR3XMW9</accession>
<organism evidence="2 3">
    <name type="scientific">Phialemonium thermophilum</name>
    <dbReference type="NCBI Taxonomy" id="223376"/>
    <lineage>
        <taxon>Eukaryota</taxon>
        <taxon>Fungi</taxon>
        <taxon>Dikarya</taxon>
        <taxon>Ascomycota</taxon>
        <taxon>Pezizomycotina</taxon>
        <taxon>Sordariomycetes</taxon>
        <taxon>Sordariomycetidae</taxon>
        <taxon>Cephalothecales</taxon>
        <taxon>Cephalothecaceae</taxon>
        <taxon>Phialemonium</taxon>
    </lineage>
</organism>
<feature type="domain" description="CMP/dCMP-type deaminase" evidence="1">
    <location>
        <begin position="7"/>
        <end position="132"/>
    </location>
</feature>
<evidence type="ECO:0000313" key="2">
    <source>
        <dbReference type="EMBL" id="KAL1877330.1"/>
    </source>
</evidence>